<protein>
    <submittedName>
        <fullName evidence="3">Pilus assembly protein</fullName>
    </submittedName>
</protein>
<reference evidence="4" key="1">
    <citation type="journal article" date="2019" name="Int. J. Syst. Evol. Microbiol.">
        <title>The Global Catalogue of Microorganisms (GCM) 10K type strain sequencing project: providing services to taxonomists for standard genome sequencing and annotation.</title>
        <authorList>
            <consortium name="The Broad Institute Genomics Platform"/>
            <consortium name="The Broad Institute Genome Sequencing Center for Infectious Disease"/>
            <person name="Wu L."/>
            <person name="Ma J."/>
        </authorList>
    </citation>
    <scope>NUCLEOTIDE SEQUENCE [LARGE SCALE GENOMIC DNA]</scope>
    <source>
        <strain evidence="4">JCM 3146</strain>
    </source>
</reference>
<evidence type="ECO:0000259" key="2">
    <source>
        <dbReference type="Pfam" id="PF07811"/>
    </source>
</evidence>
<comment type="caution">
    <text evidence="3">The sequence shown here is derived from an EMBL/GenBank/DDBJ whole genome shotgun (WGS) entry which is preliminary data.</text>
</comment>
<keyword evidence="1" id="KW-0472">Membrane</keyword>
<keyword evidence="4" id="KW-1185">Reference proteome</keyword>
<proteinExistence type="predicted"/>
<feature type="transmembrane region" description="Helical" evidence="1">
    <location>
        <begin position="21"/>
        <end position="42"/>
    </location>
</feature>
<keyword evidence="1" id="KW-1133">Transmembrane helix</keyword>
<evidence type="ECO:0000313" key="4">
    <source>
        <dbReference type="Proteomes" id="UP001501822"/>
    </source>
</evidence>
<evidence type="ECO:0000256" key="1">
    <source>
        <dbReference type="SAM" id="Phobius"/>
    </source>
</evidence>
<dbReference type="RefSeq" id="WP_252805593.1">
    <property type="nucleotide sequence ID" value="NZ_JAMXMX010000013.1"/>
</dbReference>
<dbReference type="Proteomes" id="UP001501822">
    <property type="component" value="Unassembled WGS sequence"/>
</dbReference>
<dbReference type="InterPro" id="IPR012495">
    <property type="entry name" value="TadE-like_dom"/>
</dbReference>
<keyword evidence="1" id="KW-0812">Transmembrane</keyword>
<gene>
    <name evidence="3" type="ORF">GCM10010151_20770</name>
</gene>
<feature type="domain" description="TadE-like" evidence="2">
    <location>
        <begin position="15"/>
        <end position="57"/>
    </location>
</feature>
<evidence type="ECO:0000313" key="3">
    <source>
        <dbReference type="EMBL" id="GAA0330798.1"/>
    </source>
</evidence>
<dbReference type="EMBL" id="BAAABM010000016">
    <property type="protein sequence ID" value="GAA0330798.1"/>
    <property type="molecule type" value="Genomic_DNA"/>
</dbReference>
<organism evidence="3 4">
    <name type="scientific">Actinoallomurus spadix</name>
    <dbReference type="NCBI Taxonomy" id="79912"/>
    <lineage>
        <taxon>Bacteria</taxon>
        <taxon>Bacillati</taxon>
        <taxon>Actinomycetota</taxon>
        <taxon>Actinomycetes</taxon>
        <taxon>Streptosporangiales</taxon>
        <taxon>Thermomonosporaceae</taxon>
        <taxon>Actinoallomurus</taxon>
    </lineage>
</organism>
<sequence length="145" mass="15525">MRHRTTREGAAADEGASTLELALLTPILLMVILLVVQFAMVYHARHVALAAAQSGARVARESGAADWKGEAETKAREYVRRIGPELLTGVTPQAGGDQKTRWVTVTGSAVRVVPFLTFHVSQRSGGPIECYRPDVGAGTTCADRP</sequence>
<name>A0ABN0WAC5_9ACTN</name>
<dbReference type="Pfam" id="PF07811">
    <property type="entry name" value="TadE"/>
    <property type="match status" value="1"/>
</dbReference>
<accession>A0ABN0WAC5</accession>